<dbReference type="InterPro" id="IPR045179">
    <property type="entry name" value="YgfZ/GcvT"/>
</dbReference>
<dbReference type="Gene3D" id="3.30.1360.120">
    <property type="entry name" value="Probable tRNA modification gtpase trme, domain 1"/>
    <property type="match status" value="1"/>
</dbReference>
<evidence type="ECO:0000313" key="4">
    <source>
        <dbReference type="Proteomes" id="UP001596297"/>
    </source>
</evidence>
<dbReference type="Proteomes" id="UP001596297">
    <property type="component" value="Unassembled WGS sequence"/>
</dbReference>
<dbReference type="InterPro" id="IPR017703">
    <property type="entry name" value="YgfZ/GCV_T_CS"/>
</dbReference>
<sequence length="297" mass="31789">MTASFFWTRLPSGALRVVGADRRDFVQGQMTADIRSAAVPSAVPGCFLNVRGQIEFFARAYPREQDIYLHLSSSEQAQALAERLRRYIIFDQVEVQDLSAELRTLHLWGGAGLLGLDLRPGEAVTLQEPVTVLLGGVQRSGMPGLDLHYLAQQEPQLTQWLASLGAVEQPEAALEAARVEAGIPDVTRDGFAGSLIPEVGLDLGGPLPSISYRKGCYVGQEIMARLEARGQARYALGRVRTDGALPSHAEVSQGGRVVGQSGAAAGGVALARLRRDLEAGTLVEVAGQPAQVEWPGQ</sequence>
<keyword evidence="4" id="KW-1185">Reference proteome</keyword>
<dbReference type="PANTHER" id="PTHR22602">
    <property type="entry name" value="TRANSFERASE CAF17, MITOCHONDRIAL-RELATED"/>
    <property type="match status" value="1"/>
</dbReference>
<proteinExistence type="predicted"/>
<keyword evidence="1" id="KW-0809">Transit peptide</keyword>
<dbReference type="Pfam" id="PF25455">
    <property type="entry name" value="Beta-barrel_CAF17_C"/>
    <property type="match status" value="1"/>
</dbReference>
<dbReference type="NCBIfam" id="TIGR03317">
    <property type="entry name" value="ygfZ_signature"/>
    <property type="match status" value="1"/>
</dbReference>
<reference evidence="4" key="1">
    <citation type="journal article" date="2019" name="Int. J. Syst. Evol. Microbiol.">
        <title>The Global Catalogue of Microorganisms (GCM) 10K type strain sequencing project: providing services to taxonomists for standard genome sequencing and annotation.</title>
        <authorList>
            <consortium name="The Broad Institute Genomics Platform"/>
            <consortium name="The Broad Institute Genome Sequencing Center for Infectious Disease"/>
            <person name="Wu L."/>
            <person name="Ma J."/>
        </authorList>
    </citation>
    <scope>NUCLEOTIDE SEQUENCE [LARGE SCALE GENOMIC DNA]</scope>
    <source>
        <strain evidence="4">CGMCC 1.15772</strain>
    </source>
</reference>
<name>A0ABW1YC53_9DEIO</name>
<accession>A0ABW1YC53</accession>
<organism evidence="3 4">
    <name type="scientific">Deinococcus lacus</name>
    <dbReference type="NCBI Taxonomy" id="392561"/>
    <lineage>
        <taxon>Bacteria</taxon>
        <taxon>Thermotogati</taxon>
        <taxon>Deinococcota</taxon>
        <taxon>Deinococci</taxon>
        <taxon>Deinococcales</taxon>
        <taxon>Deinococcaceae</taxon>
        <taxon>Deinococcus</taxon>
    </lineage>
</organism>
<dbReference type="SUPFAM" id="SSF103025">
    <property type="entry name" value="Folate-binding domain"/>
    <property type="match status" value="1"/>
</dbReference>
<dbReference type="InterPro" id="IPR027266">
    <property type="entry name" value="TrmE/GcvT-like"/>
</dbReference>
<dbReference type="EMBL" id="JBHSWD010000001">
    <property type="protein sequence ID" value="MFC6591558.1"/>
    <property type="molecule type" value="Genomic_DNA"/>
</dbReference>
<evidence type="ECO:0000259" key="2">
    <source>
        <dbReference type="Pfam" id="PF25455"/>
    </source>
</evidence>
<dbReference type="PANTHER" id="PTHR22602:SF0">
    <property type="entry name" value="TRANSFERASE CAF17, MITOCHONDRIAL-RELATED"/>
    <property type="match status" value="1"/>
</dbReference>
<comment type="caution">
    <text evidence="3">The sequence shown here is derived from an EMBL/GenBank/DDBJ whole genome shotgun (WGS) entry which is preliminary data.</text>
</comment>
<evidence type="ECO:0000313" key="3">
    <source>
        <dbReference type="EMBL" id="MFC6591558.1"/>
    </source>
</evidence>
<dbReference type="InterPro" id="IPR057460">
    <property type="entry name" value="CAF17_C"/>
</dbReference>
<feature type="domain" description="CAF17 C-terminal" evidence="2">
    <location>
        <begin position="238"/>
        <end position="295"/>
    </location>
</feature>
<protein>
    <submittedName>
        <fullName evidence="3">YgfZ/GcvT domain-containing protein</fullName>
    </submittedName>
</protein>
<dbReference type="RefSeq" id="WP_380082560.1">
    <property type="nucleotide sequence ID" value="NZ_JBHSWD010000001.1"/>
</dbReference>
<evidence type="ECO:0000256" key="1">
    <source>
        <dbReference type="ARBA" id="ARBA00022946"/>
    </source>
</evidence>
<gene>
    <name evidence="3" type="ORF">ACFP81_05700</name>
</gene>